<dbReference type="Proteomes" id="UP000236291">
    <property type="component" value="Unassembled WGS sequence"/>
</dbReference>
<dbReference type="EMBL" id="ASHM01206505">
    <property type="protein sequence ID" value="PNX67269.1"/>
    <property type="molecule type" value="Genomic_DNA"/>
</dbReference>
<comment type="caution">
    <text evidence="1">The sequence shown here is derived from an EMBL/GenBank/DDBJ whole genome shotgun (WGS) entry which is preliminary data.</text>
</comment>
<sequence length="52" mass="5663">STRKMSGEEAVIAAEPVAFSTVGILGEPMDTMTELPCNLCLGNHWHTRWTCA</sequence>
<proteinExistence type="predicted"/>
<protein>
    <submittedName>
        <fullName evidence="1">Uncharacterized protein</fullName>
    </submittedName>
</protein>
<dbReference type="AlphaFoldDB" id="A0A2K3KLY6"/>
<organism evidence="1 2">
    <name type="scientific">Trifolium pratense</name>
    <name type="common">Red clover</name>
    <dbReference type="NCBI Taxonomy" id="57577"/>
    <lineage>
        <taxon>Eukaryota</taxon>
        <taxon>Viridiplantae</taxon>
        <taxon>Streptophyta</taxon>
        <taxon>Embryophyta</taxon>
        <taxon>Tracheophyta</taxon>
        <taxon>Spermatophyta</taxon>
        <taxon>Magnoliopsida</taxon>
        <taxon>eudicotyledons</taxon>
        <taxon>Gunneridae</taxon>
        <taxon>Pentapetalae</taxon>
        <taxon>rosids</taxon>
        <taxon>fabids</taxon>
        <taxon>Fabales</taxon>
        <taxon>Fabaceae</taxon>
        <taxon>Papilionoideae</taxon>
        <taxon>50 kb inversion clade</taxon>
        <taxon>NPAAA clade</taxon>
        <taxon>Hologalegina</taxon>
        <taxon>IRL clade</taxon>
        <taxon>Trifolieae</taxon>
        <taxon>Trifolium</taxon>
    </lineage>
</organism>
<name>A0A2K3KLY6_TRIPR</name>
<reference evidence="1 2" key="1">
    <citation type="journal article" date="2014" name="Am. J. Bot.">
        <title>Genome assembly and annotation for red clover (Trifolium pratense; Fabaceae).</title>
        <authorList>
            <person name="Istvanek J."/>
            <person name="Jaros M."/>
            <person name="Krenek A."/>
            <person name="Repkova J."/>
        </authorList>
    </citation>
    <scope>NUCLEOTIDE SEQUENCE [LARGE SCALE GENOMIC DNA]</scope>
    <source>
        <strain evidence="2">cv. Tatra</strain>
        <tissue evidence="1">Young leaves</tissue>
    </source>
</reference>
<gene>
    <name evidence="1" type="ORF">L195_g063438</name>
</gene>
<evidence type="ECO:0000313" key="1">
    <source>
        <dbReference type="EMBL" id="PNX67269.1"/>
    </source>
</evidence>
<feature type="non-terminal residue" evidence="1">
    <location>
        <position position="1"/>
    </location>
</feature>
<accession>A0A2K3KLY6</accession>
<evidence type="ECO:0000313" key="2">
    <source>
        <dbReference type="Proteomes" id="UP000236291"/>
    </source>
</evidence>
<reference evidence="1 2" key="2">
    <citation type="journal article" date="2017" name="Front. Plant Sci.">
        <title>Gene Classification and Mining of Molecular Markers Useful in Red Clover (Trifolium pratense) Breeding.</title>
        <authorList>
            <person name="Istvanek J."/>
            <person name="Dluhosova J."/>
            <person name="Dluhos P."/>
            <person name="Patkova L."/>
            <person name="Nedelnik J."/>
            <person name="Repkova J."/>
        </authorList>
    </citation>
    <scope>NUCLEOTIDE SEQUENCE [LARGE SCALE GENOMIC DNA]</scope>
    <source>
        <strain evidence="2">cv. Tatra</strain>
        <tissue evidence="1">Young leaves</tissue>
    </source>
</reference>